<feature type="transmembrane region" description="Helical" evidence="1">
    <location>
        <begin position="12"/>
        <end position="31"/>
    </location>
</feature>
<evidence type="ECO:0000256" key="1">
    <source>
        <dbReference type="SAM" id="Phobius"/>
    </source>
</evidence>
<evidence type="ECO:0000313" key="2">
    <source>
        <dbReference type="EMBL" id="QXM06975.1"/>
    </source>
</evidence>
<proteinExistence type="predicted"/>
<protein>
    <recommendedName>
        <fullName evidence="4">Peptidase MA-like domain-containing protein</fullName>
    </recommendedName>
</protein>
<reference evidence="2" key="1">
    <citation type="submission" date="2021-07" db="EMBL/GenBank/DDBJ databases">
        <title>Complete genome sequence of Crassaminicella sp. 143-21, isolated from a deep-sea hydrothermal vent.</title>
        <authorList>
            <person name="Li X."/>
        </authorList>
    </citation>
    <scope>NUCLEOTIDE SEQUENCE</scope>
    <source>
        <strain evidence="2">143-21</strain>
    </source>
</reference>
<name>A0ABX8RD35_9CLOT</name>
<accession>A0ABX8RD35</accession>
<dbReference type="EMBL" id="CP078093">
    <property type="protein sequence ID" value="QXM06975.1"/>
    <property type="molecule type" value="Genomic_DNA"/>
</dbReference>
<dbReference type="Proteomes" id="UP000886818">
    <property type="component" value="Chromosome"/>
</dbReference>
<gene>
    <name evidence="2" type="ORF">KVH43_04445</name>
</gene>
<keyword evidence="1" id="KW-0472">Membrane</keyword>
<keyword evidence="1" id="KW-0812">Transmembrane</keyword>
<organism evidence="2 3">
    <name type="scientific">Crassaminicella indica</name>
    <dbReference type="NCBI Taxonomy" id="2855394"/>
    <lineage>
        <taxon>Bacteria</taxon>
        <taxon>Bacillati</taxon>
        <taxon>Bacillota</taxon>
        <taxon>Clostridia</taxon>
        <taxon>Eubacteriales</taxon>
        <taxon>Clostridiaceae</taxon>
        <taxon>Crassaminicella</taxon>
    </lineage>
</organism>
<keyword evidence="3" id="KW-1185">Reference proteome</keyword>
<keyword evidence="1" id="KW-1133">Transmembrane helix</keyword>
<evidence type="ECO:0008006" key="4">
    <source>
        <dbReference type="Google" id="ProtNLM"/>
    </source>
</evidence>
<evidence type="ECO:0000313" key="3">
    <source>
        <dbReference type="Proteomes" id="UP000886818"/>
    </source>
</evidence>
<sequence length="263" mass="31359">MKRILNRKISKLILFVLVLIMMTGIFNYEILKVHAYPFFRELQHELILYKTKNYKVKETEHFIIRYCMEDEEMIDLIAKASEKHYMEVCDRFNYYPKNKTTVIVYDNPDDLMKNASLKQGKPPMGVYFASTIQILSPRLWIPETEKIEDVFMNEGPMVHEFTHLLVDDLAKGNYPLWFTEGVALYQEYLETGYIWGENLAYEGKPYTIEELTNDFDEIDVMLAYKRSFELIKERAERKGFDDINRLLEDLGDGKRFEELFMKK</sequence>
<dbReference type="RefSeq" id="WP_218283667.1">
    <property type="nucleotide sequence ID" value="NZ_CP078093.1"/>
</dbReference>